<evidence type="ECO:0000313" key="3">
    <source>
        <dbReference type="Proteomes" id="UP000026941"/>
    </source>
</evidence>
<dbReference type="Proteomes" id="UP000026941">
    <property type="component" value="Unassembled WGS sequence"/>
</dbReference>
<proteinExistence type="predicted"/>
<evidence type="ECO:0008006" key="4">
    <source>
        <dbReference type="Google" id="ProtNLM"/>
    </source>
</evidence>
<evidence type="ECO:0000313" key="2">
    <source>
        <dbReference type="EMBL" id="GAJ94355.1"/>
    </source>
</evidence>
<keyword evidence="1" id="KW-0732">Signal</keyword>
<dbReference type="EMBL" id="BAYX01000008">
    <property type="protein sequence ID" value="GAJ94355.1"/>
    <property type="molecule type" value="Genomic_DNA"/>
</dbReference>
<feature type="signal peptide" evidence="1">
    <location>
        <begin position="1"/>
        <end position="23"/>
    </location>
</feature>
<sequence>MKIRTFAVLALSVALSACQTAPATPLAPQDFTINASKLKTKEAIIATFLPRNYKIIRDSEFQLVLDRPANDNFGAMLLFGSKFNGVPDARVTFTITGDNPTQVNSRLELVTNPGSGFEQVTDINGNSDARAALQRGMTMVKEKAETK</sequence>
<accession>A0AA87Q7D0</accession>
<dbReference type="RefSeq" id="WP_034519918.1">
    <property type="nucleotide sequence ID" value="NZ_BAYX01000008.1"/>
</dbReference>
<protein>
    <recommendedName>
        <fullName evidence="4">Lipoprotein</fullName>
    </recommendedName>
</protein>
<reference evidence="2 3" key="1">
    <citation type="submission" date="2014-05" db="EMBL/GenBank/DDBJ databases">
        <title>Whole genome shotgun sequence of Rhizobium rhizogenes NBRC 13257.</title>
        <authorList>
            <person name="Katano-Makiyama Y."/>
            <person name="Hosoyama A."/>
            <person name="Hashimoto M."/>
            <person name="Hosoyama Y."/>
            <person name="Noguchi M."/>
            <person name="Tsuchikane K."/>
            <person name="Kimura A."/>
            <person name="Ohji S."/>
            <person name="Ichikawa N."/>
            <person name="Yamazoe A."/>
            <person name="Fujita N."/>
        </authorList>
    </citation>
    <scope>NUCLEOTIDE SEQUENCE [LARGE SCALE GENOMIC DNA]</scope>
    <source>
        <strain evidence="2 3">NBRC 13257</strain>
    </source>
</reference>
<dbReference type="PROSITE" id="PS51257">
    <property type="entry name" value="PROKAR_LIPOPROTEIN"/>
    <property type="match status" value="1"/>
</dbReference>
<feature type="chain" id="PRO_5041640335" description="Lipoprotein" evidence="1">
    <location>
        <begin position="24"/>
        <end position="147"/>
    </location>
</feature>
<dbReference type="AlphaFoldDB" id="A0AA87Q7D0"/>
<comment type="caution">
    <text evidence="2">The sequence shown here is derived from an EMBL/GenBank/DDBJ whole genome shotgun (WGS) entry which is preliminary data.</text>
</comment>
<name>A0AA87Q7D0_RHIRH</name>
<organism evidence="2 3">
    <name type="scientific">Rhizobium rhizogenes NBRC 13257</name>
    <dbReference type="NCBI Taxonomy" id="1220581"/>
    <lineage>
        <taxon>Bacteria</taxon>
        <taxon>Pseudomonadati</taxon>
        <taxon>Pseudomonadota</taxon>
        <taxon>Alphaproteobacteria</taxon>
        <taxon>Hyphomicrobiales</taxon>
        <taxon>Rhizobiaceae</taxon>
        <taxon>Rhizobium/Agrobacterium group</taxon>
        <taxon>Rhizobium</taxon>
    </lineage>
</organism>
<evidence type="ECO:0000256" key="1">
    <source>
        <dbReference type="SAM" id="SignalP"/>
    </source>
</evidence>
<gene>
    <name evidence="2" type="ORF">RRH01S_08_00930</name>
</gene>